<feature type="chain" id="PRO_5045182346" evidence="2">
    <location>
        <begin position="20"/>
        <end position="542"/>
    </location>
</feature>
<dbReference type="SUPFAM" id="SSF53850">
    <property type="entry name" value="Periplasmic binding protein-like II"/>
    <property type="match status" value="1"/>
</dbReference>
<reference evidence="4" key="1">
    <citation type="journal article" date="2019" name="Int. J. Syst. Evol. Microbiol.">
        <title>The Global Catalogue of Microorganisms (GCM) 10K type strain sequencing project: providing services to taxonomists for standard genome sequencing and annotation.</title>
        <authorList>
            <consortium name="The Broad Institute Genomics Platform"/>
            <consortium name="The Broad Institute Genome Sequencing Center for Infectious Disease"/>
            <person name="Wu L."/>
            <person name="Ma J."/>
        </authorList>
    </citation>
    <scope>NUCLEOTIDE SEQUENCE [LARGE SCALE GENOMIC DNA]</scope>
    <source>
        <strain evidence="4">CCUG 59129</strain>
    </source>
</reference>
<feature type="signal peptide" evidence="2">
    <location>
        <begin position="1"/>
        <end position="19"/>
    </location>
</feature>
<feature type="region of interest" description="Disordered" evidence="1">
    <location>
        <begin position="26"/>
        <end position="52"/>
    </location>
</feature>
<evidence type="ECO:0000256" key="1">
    <source>
        <dbReference type="SAM" id="MobiDB-lite"/>
    </source>
</evidence>
<name>A0ABW3HRM1_9BACL</name>
<protein>
    <submittedName>
        <fullName evidence="3">Extracellular solute-binding protein</fullName>
    </submittedName>
</protein>
<dbReference type="Pfam" id="PF13416">
    <property type="entry name" value="SBP_bac_8"/>
    <property type="match status" value="1"/>
</dbReference>
<dbReference type="Gene3D" id="3.40.190.10">
    <property type="entry name" value="Periplasmic binding protein-like II"/>
    <property type="match status" value="2"/>
</dbReference>
<evidence type="ECO:0000313" key="4">
    <source>
        <dbReference type="Proteomes" id="UP001596989"/>
    </source>
</evidence>
<proteinExistence type="predicted"/>
<dbReference type="PANTHER" id="PTHR43649">
    <property type="entry name" value="ARABINOSE-BINDING PROTEIN-RELATED"/>
    <property type="match status" value="1"/>
</dbReference>
<organism evidence="3 4">
    <name type="scientific">Paenibacillus chungangensis</name>
    <dbReference type="NCBI Taxonomy" id="696535"/>
    <lineage>
        <taxon>Bacteria</taxon>
        <taxon>Bacillati</taxon>
        <taxon>Bacillota</taxon>
        <taxon>Bacilli</taxon>
        <taxon>Bacillales</taxon>
        <taxon>Paenibacillaceae</taxon>
        <taxon>Paenibacillus</taxon>
    </lineage>
</organism>
<evidence type="ECO:0000313" key="3">
    <source>
        <dbReference type="EMBL" id="MFD0960158.1"/>
    </source>
</evidence>
<keyword evidence="2" id="KW-0732">Signal</keyword>
<dbReference type="PANTHER" id="PTHR43649:SF12">
    <property type="entry name" value="DIACETYLCHITOBIOSE BINDING PROTEIN DASA"/>
    <property type="match status" value="1"/>
</dbReference>
<dbReference type="RefSeq" id="WP_377564528.1">
    <property type="nucleotide sequence ID" value="NZ_JBHTJZ010000014.1"/>
</dbReference>
<sequence>MNKWLKVTLVFLLAFSVLAACSKENNAKSEDEPTKSPSSTGNESGTGGDEKDKLAFPLAETAELDILAFKASSSKVNDYNEYELYKNLEKETNVHINWTLVDEMSKMEKLNLIFSSGEYPDAIYGSMVGGIDLSNWANQGLLLPLNELIEKHAPNLTKLFEEYPEYKKAITHADGNIYALPKAVDAPFYRAPDTMWINKKWLDAVGRAVPTTTDELYEALKAFQGKDLNGNGKKDEIPMSFMFNSNWIGGNSLANSFGIMDHQWNHSYIKDGKVLFAPQQEGYKDYVRYMNKLYSEGLLDQEMITQTSAIYHAKLQNEVPILGVASYPIASTLTNGDEYVPLLGLKGPNGDFGWKQENPGIWSGAFMMTSSNKNPEITMKWVDTHYDFEMSLEIQEGPVGIGLKKLADGTYEDMPTPDGMDNMTFNFSLAPGFNAPNIIPSKNYSDGIFITPREKEELAAYTLKEPLLTLQGLNTLLIYEADDYEALSVFEDMNGPNGYVNSSFADFLMKGLTDEKWEKHLEQLKKLGVDTFLEIHSKYQLK</sequence>
<dbReference type="EMBL" id="JBHTJZ010000014">
    <property type="protein sequence ID" value="MFD0960158.1"/>
    <property type="molecule type" value="Genomic_DNA"/>
</dbReference>
<dbReference type="PROSITE" id="PS51257">
    <property type="entry name" value="PROKAR_LIPOPROTEIN"/>
    <property type="match status" value="1"/>
</dbReference>
<accession>A0ABW3HRM1</accession>
<dbReference type="InterPro" id="IPR006059">
    <property type="entry name" value="SBP"/>
</dbReference>
<comment type="caution">
    <text evidence="3">The sequence shown here is derived from an EMBL/GenBank/DDBJ whole genome shotgun (WGS) entry which is preliminary data.</text>
</comment>
<gene>
    <name evidence="3" type="ORF">ACFQ2I_12225</name>
</gene>
<dbReference type="InterPro" id="IPR050490">
    <property type="entry name" value="Bact_solute-bd_prot1"/>
</dbReference>
<evidence type="ECO:0000256" key="2">
    <source>
        <dbReference type="SAM" id="SignalP"/>
    </source>
</evidence>
<keyword evidence="4" id="KW-1185">Reference proteome</keyword>
<dbReference type="Proteomes" id="UP001596989">
    <property type="component" value="Unassembled WGS sequence"/>
</dbReference>